<dbReference type="PANTHER" id="PTHR32196">
    <property type="entry name" value="ABC TRANSPORTER PERMEASE PROTEIN YPHD-RELATED-RELATED"/>
    <property type="match status" value="1"/>
</dbReference>
<evidence type="ECO:0000256" key="6">
    <source>
        <dbReference type="SAM" id="Phobius"/>
    </source>
</evidence>
<name>A0A1V5SKV9_9BACT</name>
<dbReference type="AlphaFoldDB" id="A0A1V5SKV9"/>
<accession>A0A1V5SKV9</accession>
<keyword evidence="4 6" id="KW-1133">Transmembrane helix</keyword>
<feature type="transmembrane region" description="Helical" evidence="6">
    <location>
        <begin position="269"/>
        <end position="291"/>
    </location>
</feature>
<protein>
    <submittedName>
        <fullName evidence="7">Ribose transport system permease protein RbsC</fullName>
    </submittedName>
</protein>
<feature type="transmembrane region" description="Helical" evidence="6">
    <location>
        <begin position="212"/>
        <end position="232"/>
    </location>
</feature>
<feature type="transmembrane region" description="Helical" evidence="6">
    <location>
        <begin position="238"/>
        <end position="257"/>
    </location>
</feature>
<comment type="subcellular location">
    <subcellularLocation>
        <location evidence="1">Cell membrane</location>
        <topology evidence="1">Multi-pass membrane protein</topology>
    </subcellularLocation>
</comment>
<dbReference type="CDD" id="cd06579">
    <property type="entry name" value="TM_PBP1_transp_AraH_like"/>
    <property type="match status" value="1"/>
</dbReference>
<organism evidence="7">
    <name type="scientific">Candidatus Atribacter allofermentans</name>
    <dbReference type="NCBI Taxonomy" id="1852833"/>
    <lineage>
        <taxon>Bacteria</taxon>
        <taxon>Pseudomonadati</taxon>
        <taxon>Atribacterota</taxon>
        <taxon>Atribacteria</taxon>
        <taxon>Atribacterales</taxon>
        <taxon>Atribacteraceae</taxon>
        <taxon>Atribacter</taxon>
    </lineage>
</organism>
<keyword evidence="3 6" id="KW-0812">Transmembrane</keyword>
<feature type="transmembrane region" description="Helical" evidence="6">
    <location>
        <begin position="162"/>
        <end position="184"/>
    </location>
</feature>
<gene>
    <name evidence="7" type="primary">rbsC_34</name>
    <name evidence="7" type="ORF">BWY41_01880</name>
</gene>
<feature type="transmembrane region" description="Helical" evidence="6">
    <location>
        <begin position="68"/>
        <end position="86"/>
    </location>
</feature>
<comment type="caution">
    <text evidence="7">The sequence shown here is derived from an EMBL/GenBank/DDBJ whole genome shotgun (WGS) entry which is preliminary data.</text>
</comment>
<keyword evidence="2" id="KW-1003">Cell membrane</keyword>
<evidence type="ECO:0000256" key="4">
    <source>
        <dbReference type="ARBA" id="ARBA00022989"/>
    </source>
</evidence>
<feature type="transmembrane region" description="Helical" evidence="6">
    <location>
        <begin position="92"/>
        <end position="114"/>
    </location>
</feature>
<feature type="transmembrane region" description="Helical" evidence="6">
    <location>
        <begin position="12"/>
        <end position="33"/>
    </location>
</feature>
<feature type="transmembrane region" description="Helical" evidence="6">
    <location>
        <begin position="297"/>
        <end position="314"/>
    </location>
</feature>
<evidence type="ECO:0000313" key="7">
    <source>
        <dbReference type="EMBL" id="OQA54831.1"/>
    </source>
</evidence>
<dbReference type="InterPro" id="IPR001851">
    <property type="entry name" value="ABC_transp_permease"/>
</dbReference>
<evidence type="ECO:0000256" key="1">
    <source>
        <dbReference type="ARBA" id="ARBA00004651"/>
    </source>
</evidence>
<evidence type="ECO:0000256" key="2">
    <source>
        <dbReference type="ARBA" id="ARBA00022475"/>
    </source>
</evidence>
<dbReference type="Proteomes" id="UP000485569">
    <property type="component" value="Unassembled WGS sequence"/>
</dbReference>
<keyword evidence="5 6" id="KW-0472">Membrane</keyword>
<feature type="transmembrane region" description="Helical" evidence="6">
    <location>
        <begin position="39"/>
        <end position="61"/>
    </location>
</feature>
<proteinExistence type="predicted"/>
<reference evidence="7" key="1">
    <citation type="submission" date="2017-02" db="EMBL/GenBank/DDBJ databases">
        <title>Delving into the versatile metabolic prowess of the omnipresent phylum Bacteroidetes.</title>
        <authorList>
            <person name="Nobu M.K."/>
            <person name="Mei R."/>
            <person name="Narihiro T."/>
            <person name="Kuroda K."/>
            <person name="Liu W.-T."/>
        </authorList>
    </citation>
    <scope>NUCLEOTIDE SEQUENCE</scope>
    <source>
        <strain evidence="7">ADurb.Bin276</strain>
    </source>
</reference>
<evidence type="ECO:0000256" key="5">
    <source>
        <dbReference type="ARBA" id="ARBA00023136"/>
    </source>
</evidence>
<feature type="transmembrane region" description="Helical" evidence="6">
    <location>
        <begin position="121"/>
        <end position="142"/>
    </location>
</feature>
<sequence>MRSALLRENKSQISVIIVLFGIFILFTIGSPQTFLSYNIYYSFMSTIPFFAIMALSLTLVVISGEMDLSFPSIMGFAGWAFTVIYHRTGSPGIGLLLALVFGLGAGLMNGLLIVKLKLPSMITTIGTQFFWAGATAVVSGGLGKTLVPTKTSFIYKLLVGRLGGLVPAQMIWTVIIAFFIWFFLNRHRFGAHVYFTGDNPESARVMGVNVDWIKMIVFTQMGLFAAFAGILASLEVTYYWPTLGQGYLLKTIAAVYLGGTPVDGGVGTVFGTFIGAIILGCLEAGIIAIGMTGFWTQLIYGLIVIVSIAMHSILRKR</sequence>
<dbReference type="EMBL" id="MWBQ01000194">
    <property type="protein sequence ID" value="OQA54831.1"/>
    <property type="molecule type" value="Genomic_DNA"/>
</dbReference>
<dbReference type="Pfam" id="PF02653">
    <property type="entry name" value="BPD_transp_2"/>
    <property type="match status" value="1"/>
</dbReference>
<dbReference type="GO" id="GO:0022857">
    <property type="term" value="F:transmembrane transporter activity"/>
    <property type="evidence" value="ECO:0007669"/>
    <property type="project" value="InterPro"/>
</dbReference>
<evidence type="ECO:0000256" key="3">
    <source>
        <dbReference type="ARBA" id="ARBA00022692"/>
    </source>
</evidence>
<dbReference type="GO" id="GO:0005886">
    <property type="term" value="C:plasma membrane"/>
    <property type="evidence" value="ECO:0007669"/>
    <property type="project" value="UniProtKB-SubCell"/>
</dbReference>